<evidence type="ECO:0000313" key="6">
    <source>
        <dbReference type="EMBL" id="KAG5612128.1"/>
    </source>
</evidence>
<evidence type="ECO:0000256" key="3">
    <source>
        <dbReference type="ARBA" id="ARBA00023163"/>
    </source>
</evidence>
<gene>
    <name evidence="6" type="ORF">H5410_023409</name>
</gene>
<dbReference type="Pfam" id="PF02365">
    <property type="entry name" value="NAM"/>
    <property type="match status" value="1"/>
</dbReference>
<feature type="domain" description="NAC" evidence="5">
    <location>
        <begin position="1"/>
        <end position="135"/>
    </location>
</feature>
<evidence type="ECO:0000256" key="4">
    <source>
        <dbReference type="ARBA" id="ARBA00023242"/>
    </source>
</evidence>
<dbReference type="InterPro" id="IPR036093">
    <property type="entry name" value="NAC_dom_sf"/>
</dbReference>
<dbReference type="Gene3D" id="2.170.150.80">
    <property type="entry name" value="NAC domain"/>
    <property type="match status" value="1"/>
</dbReference>
<keyword evidence="3" id="KW-0804">Transcription</keyword>
<keyword evidence="1" id="KW-0805">Transcription regulation</keyword>
<accession>A0A9J5ZJ96</accession>
<evidence type="ECO:0000259" key="5">
    <source>
        <dbReference type="PROSITE" id="PS51005"/>
    </source>
</evidence>
<dbReference type="OrthoDB" id="1261662at2759"/>
<evidence type="ECO:0000313" key="7">
    <source>
        <dbReference type="Proteomes" id="UP000824120"/>
    </source>
</evidence>
<protein>
    <recommendedName>
        <fullName evidence="5">NAC domain-containing protein</fullName>
    </recommendedName>
</protein>
<reference evidence="6 7" key="1">
    <citation type="submission" date="2020-09" db="EMBL/GenBank/DDBJ databases">
        <title>De no assembly of potato wild relative species, Solanum commersonii.</title>
        <authorList>
            <person name="Cho K."/>
        </authorList>
    </citation>
    <scope>NUCLEOTIDE SEQUENCE [LARGE SCALE GENOMIC DNA]</scope>
    <source>
        <strain evidence="6">LZ3.2</strain>
        <tissue evidence="6">Leaf</tissue>
    </source>
</reference>
<keyword evidence="2" id="KW-0238">DNA-binding</keyword>
<keyword evidence="7" id="KW-1185">Reference proteome</keyword>
<name>A0A9J5ZJ96_SOLCO</name>
<evidence type="ECO:0000256" key="1">
    <source>
        <dbReference type="ARBA" id="ARBA00023015"/>
    </source>
</evidence>
<comment type="caution">
    <text evidence="6">The sequence shown here is derived from an EMBL/GenBank/DDBJ whole genome shotgun (WGS) entry which is preliminary data.</text>
</comment>
<dbReference type="SUPFAM" id="SSF101941">
    <property type="entry name" value="NAC domain"/>
    <property type="match status" value="1"/>
</dbReference>
<dbReference type="AlphaFoldDB" id="A0A9J5ZJ96"/>
<dbReference type="EMBL" id="JACXVP010000004">
    <property type="protein sequence ID" value="KAG5612128.1"/>
    <property type="molecule type" value="Genomic_DNA"/>
</dbReference>
<proteinExistence type="predicted"/>
<sequence length="203" mass="24290">MDKCVNSKVDNYSSNLGNKFADIYGDQPLWEIFGANSEEKFRYYITPLKKRKIEYKRFSRICAKGMWKGQTGEHLIRRNRTGPVVGFKRNFKFETSECDQNKTWLMVEYHGADKFFKENNHILKEDFVVCGMKKNVDHVMEAQDGDVVGIIDRIRITTTPQRKIKLGFVMNKMQLRLQLLNMMFKTVLMKLLQWRRERQRWKF</sequence>
<keyword evidence="4" id="KW-0539">Nucleus</keyword>
<evidence type="ECO:0000256" key="2">
    <source>
        <dbReference type="ARBA" id="ARBA00023125"/>
    </source>
</evidence>
<dbReference type="InterPro" id="IPR003441">
    <property type="entry name" value="NAC-dom"/>
</dbReference>
<dbReference type="PROSITE" id="PS51005">
    <property type="entry name" value="NAC"/>
    <property type="match status" value="1"/>
</dbReference>
<organism evidence="6 7">
    <name type="scientific">Solanum commersonii</name>
    <name type="common">Commerson's wild potato</name>
    <name type="synonym">Commerson's nightshade</name>
    <dbReference type="NCBI Taxonomy" id="4109"/>
    <lineage>
        <taxon>Eukaryota</taxon>
        <taxon>Viridiplantae</taxon>
        <taxon>Streptophyta</taxon>
        <taxon>Embryophyta</taxon>
        <taxon>Tracheophyta</taxon>
        <taxon>Spermatophyta</taxon>
        <taxon>Magnoliopsida</taxon>
        <taxon>eudicotyledons</taxon>
        <taxon>Gunneridae</taxon>
        <taxon>Pentapetalae</taxon>
        <taxon>asterids</taxon>
        <taxon>lamiids</taxon>
        <taxon>Solanales</taxon>
        <taxon>Solanaceae</taxon>
        <taxon>Solanoideae</taxon>
        <taxon>Solaneae</taxon>
        <taxon>Solanum</taxon>
    </lineage>
</organism>
<dbReference type="Proteomes" id="UP000824120">
    <property type="component" value="Chromosome 4"/>
</dbReference>
<dbReference type="GO" id="GO:0006355">
    <property type="term" value="P:regulation of DNA-templated transcription"/>
    <property type="evidence" value="ECO:0007669"/>
    <property type="project" value="InterPro"/>
</dbReference>
<dbReference type="GO" id="GO:0003677">
    <property type="term" value="F:DNA binding"/>
    <property type="evidence" value="ECO:0007669"/>
    <property type="project" value="UniProtKB-KW"/>
</dbReference>